<dbReference type="Gene3D" id="3.30.1220.10">
    <property type="entry name" value="CobW-like, C-terminal domain"/>
    <property type="match status" value="1"/>
</dbReference>
<dbReference type="SMART" id="SM00833">
    <property type="entry name" value="CobW_C"/>
    <property type="match status" value="1"/>
</dbReference>
<feature type="domain" description="CobW C-terminal" evidence="7">
    <location>
        <begin position="273"/>
        <end position="363"/>
    </location>
</feature>
<evidence type="ECO:0000256" key="1">
    <source>
        <dbReference type="ARBA" id="ARBA00022741"/>
    </source>
</evidence>
<dbReference type="InterPro" id="IPR036627">
    <property type="entry name" value="CobW-likC_sf"/>
</dbReference>
<dbReference type="InterPro" id="IPR011629">
    <property type="entry name" value="CobW-like_C"/>
</dbReference>
<dbReference type="PANTHER" id="PTHR43603:SF1">
    <property type="entry name" value="ZINC-REGULATED GTPASE METALLOPROTEIN ACTIVATOR 1"/>
    <property type="match status" value="1"/>
</dbReference>
<accession>A0ABD5W5E9</accession>
<comment type="catalytic activity">
    <reaction evidence="5">
        <text>GTP + H2O = GDP + phosphate + H(+)</text>
        <dbReference type="Rhea" id="RHEA:19669"/>
        <dbReference type="ChEBI" id="CHEBI:15377"/>
        <dbReference type="ChEBI" id="CHEBI:15378"/>
        <dbReference type="ChEBI" id="CHEBI:37565"/>
        <dbReference type="ChEBI" id="CHEBI:43474"/>
        <dbReference type="ChEBI" id="CHEBI:58189"/>
    </reaction>
    <physiologicalReaction direction="left-to-right" evidence="5">
        <dbReference type="Rhea" id="RHEA:19670"/>
    </physiologicalReaction>
</comment>
<feature type="region of interest" description="Disordered" evidence="6">
    <location>
        <begin position="238"/>
        <end position="265"/>
    </location>
</feature>
<protein>
    <submittedName>
        <fullName evidence="8">CobW family GTP-binding protein</fullName>
    </submittedName>
</protein>
<feature type="compositionally biased region" description="Basic and acidic residues" evidence="6">
    <location>
        <begin position="250"/>
        <end position="264"/>
    </location>
</feature>
<dbReference type="CDD" id="cd03112">
    <property type="entry name" value="CobW-like"/>
    <property type="match status" value="1"/>
</dbReference>
<dbReference type="GeneID" id="81126284"/>
<gene>
    <name evidence="8" type="ORF">ACFQL9_02495</name>
</gene>
<dbReference type="InterPro" id="IPR027417">
    <property type="entry name" value="P-loop_NTPase"/>
</dbReference>
<reference evidence="8 9" key="1">
    <citation type="journal article" date="2019" name="Int. J. Syst. Evol. Microbiol.">
        <title>The Global Catalogue of Microorganisms (GCM) 10K type strain sequencing project: providing services to taxonomists for standard genome sequencing and annotation.</title>
        <authorList>
            <consortium name="The Broad Institute Genomics Platform"/>
            <consortium name="The Broad Institute Genome Sequencing Center for Infectious Disease"/>
            <person name="Wu L."/>
            <person name="Ma J."/>
        </authorList>
    </citation>
    <scope>NUCLEOTIDE SEQUENCE [LARGE SCALE GENOMIC DNA]</scope>
    <source>
        <strain evidence="8 9">DT31</strain>
    </source>
</reference>
<evidence type="ECO:0000313" key="8">
    <source>
        <dbReference type="EMBL" id="MFC7068497.1"/>
    </source>
</evidence>
<keyword evidence="2" id="KW-0378">Hydrolase</keyword>
<keyword evidence="3" id="KW-0143">Chaperone</keyword>
<dbReference type="InterPro" id="IPR003495">
    <property type="entry name" value="CobW/HypB/UreG_nucleotide-bd"/>
</dbReference>
<dbReference type="GO" id="GO:0016787">
    <property type="term" value="F:hydrolase activity"/>
    <property type="evidence" value="ECO:0007669"/>
    <property type="project" value="UniProtKB-KW"/>
</dbReference>
<dbReference type="Gene3D" id="3.40.50.300">
    <property type="entry name" value="P-loop containing nucleotide triphosphate hydrolases"/>
    <property type="match status" value="1"/>
</dbReference>
<evidence type="ECO:0000256" key="3">
    <source>
        <dbReference type="ARBA" id="ARBA00023186"/>
    </source>
</evidence>
<evidence type="ECO:0000256" key="6">
    <source>
        <dbReference type="SAM" id="MobiDB-lite"/>
    </source>
</evidence>
<keyword evidence="9" id="KW-1185">Reference proteome</keyword>
<proteinExistence type="inferred from homology"/>
<evidence type="ECO:0000313" key="9">
    <source>
        <dbReference type="Proteomes" id="UP001596461"/>
    </source>
</evidence>
<keyword evidence="1" id="KW-0547">Nucleotide-binding</keyword>
<dbReference type="EMBL" id="JBHTAH010000001">
    <property type="protein sequence ID" value="MFC7068497.1"/>
    <property type="molecule type" value="Genomic_DNA"/>
</dbReference>
<evidence type="ECO:0000259" key="7">
    <source>
        <dbReference type="SMART" id="SM00833"/>
    </source>
</evidence>
<name>A0ABD5W5E9_9EURY</name>
<dbReference type="InterPro" id="IPR051927">
    <property type="entry name" value="Zn_Chap_cDPG_Synth"/>
</dbReference>
<comment type="caution">
    <text evidence="8">The sequence shown here is derived from an EMBL/GenBank/DDBJ whole genome shotgun (WGS) entry which is preliminary data.</text>
</comment>
<dbReference type="GO" id="GO:0000166">
    <property type="term" value="F:nucleotide binding"/>
    <property type="evidence" value="ECO:0007669"/>
    <property type="project" value="UniProtKB-KW"/>
</dbReference>
<dbReference type="Proteomes" id="UP001596461">
    <property type="component" value="Unassembled WGS sequence"/>
</dbReference>
<evidence type="ECO:0000256" key="2">
    <source>
        <dbReference type="ARBA" id="ARBA00022801"/>
    </source>
</evidence>
<dbReference type="SUPFAM" id="SSF52540">
    <property type="entry name" value="P-loop containing nucleoside triphosphate hydrolases"/>
    <property type="match status" value="1"/>
</dbReference>
<dbReference type="PANTHER" id="PTHR43603">
    <property type="entry name" value="COBW DOMAIN-CONTAINING PROTEIN DDB_G0274527"/>
    <property type="match status" value="1"/>
</dbReference>
<organism evidence="8 9">
    <name type="scientific">Halobaculum lipolyticum</name>
    <dbReference type="NCBI Taxonomy" id="3032001"/>
    <lineage>
        <taxon>Archaea</taxon>
        <taxon>Methanobacteriati</taxon>
        <taxon>Methanobacteriota</taxon>
        <taxon>Stenosarchaea group</taxon>
        <taxon>Halobacteria</taxon>
        <taxon>Halobacteriales</taxon>
        <taxon>Haloferacaceae</taxon>
        <taxon>Halobaculum</taxon>
    </lineage>
</organism>
<evidence type="ECO:0000256" key="5">
    <source>
        <dbReference type="ARBA" id="ARBA00049117"/>
    </source>
</evidence>
<dbReference type="SUPFAM" id="SSF90002">
    <property type="entry name" value="Hypothetical protein YjiA, C-terminal domain"/>
    <property type="match status" value="1"/>
</dbReference>
<dbReference type="Pfam" id="PF07683">
    <property type="entry name" value="CobW_C"/>
    <property type="match status" value="1"/>
</dbReference>
<dbReference type="Pfam" id="PF02492">
    <property type="entry name" value="cobW"/>
    <property type="match status" value="1"/>
</dbReference>
<dbReference type="AlphaFoldDB" id="A0ABD5W5E9"/>
<dbReference type="RefSeq" id="WP_284031392.1">
    <property type="nucleotide sequence ID" value="NZ_CP126154.1"/>
</dbReference>
<comment type="similarity">
    <text evidence="4">Belongs to the SIMIBI class G3E GTPase family. ZNG1 subfamily.</text>
</comment>
<evidence type="ECO:0000256" key="4">
    <source>
        <dbReference type="ARBA" id="ARBA00034320"/>
    </source>
</evidence>
<sequence length="389" mass="41693">MDTDDRIPITLLCGPLGAGKTTLVNRLVADPGDRRLAVVLNDMGEVNVDAATVERETDDGVIDLSNGCICCRLGDDLVGELLELVERRDVDHVVIEASGISEPLPIARTLTTPGDSGDPTARFRLAAVVAVVDAYGFWKAFDPEAGLPASAPDPDRPLAEVLVDQIEFCDSLLLNKCDLVPDDALDAVEAAVRELQPRAPIRRTVECDVPTETVLGDDSFDFDAVSRAPGWKRALAAGRDGAETGSGRPGGDDHGHGHDHDHGDVPAAVAHGVGSIVYEHDRPFHPERFAAWLDEWDGRVVRAKGFAYVASRPDTVFGLSQAGPSLRIGPLGEWGDDDPETRLVFIGRDLDDGAIERGLDACIVADADLGSLPEPADDPFPIERRLDRD</sequence>